<keyword evidence="6" id="KW-0472">Membrane</keyword>
<accession>A0AA52HAM7</accession>
<dbReference type="NCBIfam" id="TIGR00219">
    <property type="entry name" value="mreC"/>
    <property type="match status" value="1"/>
</dbReference>
<dbReference type="PANTHER" id="PTHR34138">
    <property type="entry name" value="CELL SHAPE-DETERMINING PROTEIN MREC"/>
    <property type="match status" value="1"/>
</dbReference>
<comment type="similarity">
    <text evidence="1 5">Belongs to the MreC family.</text>
</comment>
<dbReference type="EMBL" id="CP123872">
    <property type="protein sequence ID" value="WND02768.1"/>
    <property type="molecule type" value="Genomic_DNA"/>
</dbReference>
<protein>
    <recommendedName>
        <fullName evidence="2 5">Cell shape-determining protein MreC</fullName>
    </recommendedName>
    <alternativeName>
        <fullName evidence="4 5">Cell shape protein MreC</fullName>
    </alternativeName>
</protein>
<proteinExistence type="inferred from homology"/>
<dbReference type="InterPro" id="IPR042177">
    <property type="entry name" value="Cell/Rod_1"/>
</dbReference>
<dbReference type="GO" id="GO:0008360">
    <property type="term" value="P:regulation of cell shape"/>
    <property type="evidence" value="ECO:0007669"/>
    <property type="project" value="UniProtKB-KW"/>
</dbReference>
<sequence>MIAQGSNPLGGTSRKGKRNRFTAYLYILLALVLMVFDASGSRLPSVMRSYATDLIYPVLVFFERPVRALQDGLERVAGASDIYQENERLKSENVELRRWRLAAEQFMRENEQLHRMLKVPGREVPIAATARVIGIGGGAFQRNFLIGAGQVDGVRMHQPVVDDRGVVGRVQSTSRWTARVLLVTDINSRIPVLHSPSGAVAIAEGLNNDLLRLAFLPEGVQVKVGDLVVTSGHGGLFPANLPLAQVVEVSENTVLMKPTGLFNKIDHVRVLNYASLLNQGEPQGDGLKQEEEDG</sequence>
<dbReference type="InterPro" id="IPR055342">
    <property type="entry name" value="MreC_beta-barrel_core"/>
</dbReference>
<dbReference type="Gene3D" id="2.40.10.350">
    <property type="entry name" value="Rod shape-determining protein MreC, domain 2"/>
    <property type="match status" value="1"/>
</dbReference>
<dbReference type="Gene3D" id="2.40.10.340">
    <property type="entry name" value="Rod shape-determining protein MreC, domain 1"/>
    <property type="match status" value="1"/>
</dbReference>
<dbReference type="InterPro" id="IPR042175">
    <property type="entry name" value="Cell/Rod_MreC_2"/>
</dbReference>
<name>A0AA52HAM7_9PROT</name>
<keyword evidence="3 5" id="KW-0133">Cell shape</keyword>
<dbReference type="GO" id="GO:0005886">
    <property type="term" value="C:plasma membrane"/>
    <property type="evidence" value="ECO:0007669"/>
    <property type="project" value="TreeGrafter"/>
</dbReference>
<dbReference type="Pfam" id="PF04085">
    <property type="entry name" value="MreC"/>
    <property type="match status" value="1"/>
</dbReference>
<dbReference type="InterPro" id="IPR007221">
    <property type="entry name" value="MreC"/>
</dbReference>
<dbReference type="AlphaFoldDB" id="A0AA52HAM7"/>
<dbReference type="RefSeq" id="WP_310798606.1">
    <property type="nucleotide sequence ID" value="NZ_CP123872.1"/>
</dbReference>
<keyword evidence="6" id="KW-0812">Transmembrane</keyword>
<feature type="domain" description="Rod shape-determining protein MreC beta-barrel core" evidence="7">
    <location>
        <begin position="132"/>
        <end position="271"/>
    </location>
</feature>
<evidence type="ECO:0000256" key="4">
    <source>
        <dbReference type="ARBA" id="ARBA00032089"/>
    </source>
</evidence>
<evidence type="ECO:0000256" key="6">
    <source>
        <dbReference type="SAM" id="Phobius"/>
    </source>
</evidence>
<evidence type="ECO:0000256" key="1">
    <source>
        <dbReference type="ARBA" id="ARBA00009369"/>
    </source>
</evidence>
<dbReference type="Proteomes" id="UP001268683">
    <property type="component" value="Chromosome"/>
</dbReference>
<comment type="function">
    <text evidence="5">Involved in formation and maintenance of cell shape.</text>
</comment>
<reference evidence="8" key="1">
    <citation type="submission" date="2023-04" db="EMBL/GenBank/DDBJ databases">
        <title>Complete genome sequence of Temperatibacter marinus.</title>
        <authorList>
            <person name="Rong J.-C."/>
            <person name="Yi M.-L."/>
            <person name="Zhao Q."/>
        </authorList>
    </citation>
    <scope>NUCLEOTIDE SEQUENCE</scope>
    <source>
        <strain evidence="8">NBRC 110045</strain>
    </source>
</reference>
<dbReference type="KEGG" id="tmk:QGN29_00095"/>
<evidence type="ECO:0000313" key="8">
    <source>
        <dbReference type="EMBL" id="WND02768.1"/>
    </source>
</evidence>
<dbReference type="PIRSF" id="PIRSF038471">
    <property type="entry name" value="MreC"/>
    <property type="match status" value="1"/>
</dbReference>
<keyword evidence="6" id="KW-1133">Transmembrane helix</keyword>
<feature type="transmembrane region" description="Helical" evidence="6">
    <location>
        <begin position="21"/>
        <end position="40"/>
    </location>
</feature>
<dbReference type="PANTHER" id="PTHR34138:SF1">
    <property type="entry name" value="CELL SHAPE-DETERMINING PROTEIN MREC"/>
    <property type="match status" value="1"/>
</dbReference>
<evidence type="ECO:0000256" key="5">
    <source>
        <dbReference type="PIRNR" id="PIRNR038471"/>
    </source>
</evidence>
<evidence type="ECO:0000313" key="9">
    <source>
        <dbReference type="Proteomes" id="UP001268683"/>
    </source>
</evidence>
<keyword evidence="9" id="KW-1185">Reference proteome</keyword>
<evidence type="ECO:0000256" key="3">
    <source>
        <dbReference type="ARBA" id="ARBA00022960"/>
    </source>
</evidence>
<evidence type="ECO:0000259" key="7">
    <source>
        <dbReference type="Pfam" id="PF04085"/>
    </source>
</evidence>
<gene>
    <name evidence="8" type="primary">mreC</name>
    <name evidence="8" type="ORF">QGN29_00095</name>
</gene>
<organism evidence="8 9">
    <name type="scientific">Temperatibacter marinus</name>
    <dbReference type="NCBI Taxonomy" id="1456591"/>
    <lineage>
        <taxon>Bacteria</taxon>
        <taxon>Pseudomonadati</taxon>
        <taxon>Pseudomonadota</taxon>
        <taxon>Alphaproteobacteria</taxon>
        <taxon>Kordiimonadales</taxon>
        <taxon>Temperatibacteraceae</taxon>
        <taxon>Temperatibacter</taxon>
    </lineage>
</organism>
<evidence type="ECO:0000256" key="2">
    <source>
        <dbReference type="ARBA" id="ARBA00013855"/>
    </source>
</evidence>